<keyword evidence="3" id="KW-1185">Reference proteome</keyword>
<evidence type="ECO:0008006" key="4">
    <source>
        <dbReference type="Google" id="ProtNLM"/>
    </source>
</evidence>
<dbReference type="AlphaFoldDB" id="A0A931DWC4"/>
<name>A0A931DWC4_9ACTN</name>
<comment type="caution">
    <text evidence="2">The sequence shown here is derived from an EMBL/GenBank/DDBJ whole genome shotgun (WGS) entry which is preliminary data.</text>
</comment>
<protein>
    <recommendedName>
        <fullName evidence="4">RNA polymerase alpha subunit C-terminal domain-containing protein</fullName>
    </recommendedName>
</protein>
<evidence type="ECO:0000256" key="1">
    <source>
        <dbReference type="SAM" id="MobiDB-lite"/>
    </source>
</evidence>
<reference evidence="2" key="1">
    <citation type="submission" date="2020-11" db="EMBL/GenBank/DDBJ databases">
        <title>Sequencing the genomes of 1000 actinobacteria strains.</title>
        <authorList>
            <person name="Klenk H.-P."/>
        </authorList>
    </citation>
    <scope>NUCLEOTIDE SEQUENCE</scope>
    <source>
        <strain evidence="2">DSM 43175</strain>
    </source>
</reference>
<gene>
    <name evidence="2" type="ORF">IW256_008051</name>
</gene>
<sequence length="155" mass="16559">MTGERAGRPVEPAALGSSGVVGEGMGTGMAHRPGHGGMSLDCPLSCLGLETVRDLLRVVSAEVLGFAPWLSETEAPHVCERVTLACPVRCLRLSQHAERALTRDRGYGLTVGEVLALAQTGKLWDVRYFGPCRVREVERALLAAGFSADENPYLV</sequence>
<evidence type="ECO:0000313" key="3">
    <source>
        <dbReference type="Proteomes" id="UP000614047"/>
    </source>
</evidence>
<proteinExistence type="predicted"/>
<organism evidence="2 3">
    <name type="scientific">Actinomadura viridis</name>
    <dbReference type="NCBI Taxonomy" id="58110"/>
    <lineage>
        <taxon>Bacteria</taxon>
        <taxon>Bacillati</taxon>
        <taxon>Actinomycetota</taxon>
        <taxon>Actinomycetes</taxon>
        <taxon>Streptosporangiales</taxon>
        <taxon>Thermomonosporaceae</taxon>
        <taxon>Actinomadura</taxon>
    </lineage>
</organism>
<dbReference type="EMBL" id="JADOUA010000001">
    <property type="protein sequence ID" value="MBG6093938.1"/>
    <property type="molecule type" value="Genomic_DNA"/>
</dbReference>
<dbReference type="RefSeq" id="WP_197015937.1">
    <property type="nucleotide sequence ID" value="NZ_BAABES010000003.1"/>
</dbReference>
<accession>A0A931DWC4</accession>
<dbReference type="Proteomes" id="UP000614047">
    <property type="component" value="Unassembled WGS sequence"/>
</dbReference>
<evidence type="ECO:0000313" key="2">
    <source>
        <dbReference type="EMBL" id="MBG6093938.1"/>
    </source>
</evidence>
<feature type="region of interest" description="Disordered" evidence="1">
    <location>
        <begin position="1"/>
        <end position="32"/>
    </location>
</feature>